<dbReference type="GO" id="GO:0016705">
    <property type="term" value="F:oxidoreductase activity, acting on paired donors, with incorporation or reduction of molecular oxygen"/>
    <property type="evidence" value="ECO:0007669"/>
    <property type="project" value="InterPro"/>
</dbReference>
<comment type="cofactor">
    <cofactor evidence="1 13">
        <name>heme</name>
        <dbReference type="ChEBI" id="CHEBI:30413"/>
    </cofactor>
</comment>
<evidence type="ECO:0000256" key="5">
    <source>
        <dbReference type="ARBA" id="ARBA00022617"/>
    </source>
</evidence>
<keyword evidence="12 15" id="KW-0472">Membrane</keyword>
<keyword evidence="9 14" id="KW-0560">Oxidoreductase</keyword>
<organism evidence="16 17">
    <name type="scientific">Polyplax serrata</name>
    <name type="common">Common mouse louse</name>
    <dbReference type="NCBI Taxonomy" id="468196"/>
    <lineage>
        <taxon>Eukaryota</taxon>
        <taxon>Metazoa</taxon>
        <taxon>Ecdysozoa</taxon>
        <taxon>Arthropoda</taxon>
        <taxon>Hexapoda</taxon>
        <taxon>Insecta</taxon>
        <taxon>Pterygota</taxon>
        <taxon>Neoptera</taxon>
        <taxon>Paraneoptera</taxon>
        <taxon>Psocodea</taxon>
        <taxon>Troctomorpha</taxon>
        <taxon>Phthiraptera</taxon>
        <taxon>Anoplura</taxon>
        <taxon>Polyplacidae</taxon>
        <taxon>Polyplax</taxon>
    </lineage>
</organism>
<evidence type="ECO:0000313" key="17">
    <source>
        <dbReference type="Proteomes" id="UP001372834"/>
    </source>
</evidence>
<keyword evidence="7" id="KW-0256">Endoplasmic reticulum</keyword>
<comment type="subcellular location">
    <subcellularLocation>
        <location evidence="3">Endoplasmic reticulum membrane</location>
        <topology evidence="3">Peripheral membrane protein</topology>
    </subcellularLocation>
    <subcellularLocation>
        <location evidence="2">Microsome membrane</location>
        <topology evidence="2">Peripheral membrane protein</topology>
    </subcellularLocation>
</comment>
<dbReference type="PANTHER" id="PTHR24292:SF54">
    <property type="entry name" value="CYP9F3-RELATED"/>
    <property type="match status" value="1"/>
</dbReference>
<evidence type="ECO:0000256" key="15">
    <source>
        <dbReference type="SAM" id="Phobius"/>
    </source>
</evidence>
<dbReference type="GO" id="GO:0004497">
    <property type="term" value="F:monooxygenase activity"/>
    <property type="evidence" value="ECO:0007669"/>
    <property type="project" value="UniProtKB-KW"/>
</dbReference>
<dbReference type="PRINTS" id="PR00385">
    <property type="entry name" value="P450"/>
</dbReference>
<keyword evidence="5 13" id="KW-0349">Heme</keyword>
<evidence type="ECO:0000256" key="12">
    <source>
        <dbReference type="ARBA" id="ARBA00023136"/>
    </source>
</evidence>
<proteinExistence type="inferred from homology"/>
<dbReference type="CDD" id="cd11056">
    <property type="entry name" value="CYP6-like"/>
    <property type="match status" value="1"/>
</dbReference>
<feature type="binding site" description="axial binding residue" evidence="13">
    <location>
        <position position="489"/>
    </location>
    <ligand>
        <name>heme</name>
        <dbReference type="ChEBI" id="CHEBI:30413"/>
    </ligand>
    <ligandPart>
        <name>Fe</name>
        <dbReference type="ChEBI" id="CHEBI:18248"/>
    </ligandPart>
</feature>
<protein>
    <recommendedName>
        <fullName evidence="18">Cytochrome P450</fullName>
    </recommendedName>
</protein>
<accession>A0AAN8P6H9</accession>
<dbReference type="PANTHER" id="PTHR24292">
    <property type="entry name" value="CYTOCHROME P450"/>
    <property type="match status" value="1"/>
</dbReference>
<dbReference type="Gene3D" id="1.10.630.10">
    <property type="entry name" value="Cytochrome P450"/>
    <property type="match status" value="1"/>
</dbReference>
<gene>
    <name evidence="16" type="ORF">RUM43_008035</name>
</gene>
<keyword evidence="15" id="KW-1133">Transmembrane helix</keyword>
<feature type="transmembrane region" description="Helical" evidence="15">
    <location>
        <begin position="117"/>
        <end position="136"/>
    </location>
</feature>
<keyword evidence="10 13" id="KW-0408">Iron</keyword>
<evidence type="ECO:0000256" key="13">
    <source>
        <dbReference type="PIRSR" id="PIRSR602401-1"/>
    </source>
</evidence>
<dbReference type="Pfam" id="PF00067">
    <property type="entry name" value="p450"/>
    <property type="match status" value="1"/>
</dbReference>
<dbReference type="InterPro" id="IPR001128">
    <property type="entry name" value="Cyt_P450"/>
</dbReference>
<dbReference type="PROSITE" id="PS00086">
    <property type="entry name" value="CYTOCHROME_P450"/>
    <property type="match status" value="1"/>
</dbReference>
<reference evidence="16 17" key="1">
    <citation type="submission" date="2023-10" db="EMBL/GenBank/DDBJ databases">
        <title>Genomes of two closely related lineages of the louse Polyplax serrata with different host specificities.</title>
        <authorList>
            <person name="Martinu J."/>
            <person name="Tarabai H."/>
            <person name="Stefka J."/>
            <person name="Hypsa V."/>
        </authorList>
    </citation>
    <scope>NUCLEOTIDE SEQUENCE [LARGE SCALE GENOMIC DNA]</scope>
    <source>
        <strain evidence="16">HR10_N</strain>
    </source>
</reference>
<evidence type="ECO:0000256" key="4">
    <source>
        <dbReference type="ARBA" id="ARBA00010617"/>
    </source>
</evidence>
<keyword evidence="11 14" id="KW-0503">Monooxygenase</keyword>
<dbReference type="InterPro" id="IPR017972">
    <property type="entry name" value="Cyt_P450_CS"/>
</dbReference>
<evidence type="ECO:0000256" key="6">
    <source>
        <dbReference type="ARBA" id="ARBA00022723"/>
    </source>
</evidence>
<evidence type="ECO:0000256" key="14">
    <source>
        <dbReference type="RuleBase" id="RU000461"/>
    </source>
</evidence>
<evidence type="ECO:0000256" key="11">
    <source>
        <dbReference type="ARBA" id="ARBA00023033"/>
    </source>
</evidence>
<dbReference type="SUPFAM" id="SSF48264">
    <property type="entry name" value="Cytochrome P450"/>
    <property type="match status" value="1"/>
</dbReference>
<dbReference type="GO" id="GO:0005789">
    <property type="term" value="C:endoplasmic reticulum membrane"/>
    <property type="evidence" value="ECO:0007669"/>
    <property type="project" value="UniProtKB-SubCell"/>
</dbReference>
<dbReference type="EMBL" id="JAWJWE010000003">
    <property type="protein sequence ID" value="KAK6639760.1"/>
    <property type="molecule type" value="Genomic_DNA"/>
</dbReference>
<sequence length="545" mass="62884">MERTKEKKVTANETAIVDTDEERNVKKCDLSDPYDRDGSDMSGVFLSVFYWLASFVCLWLTTYYIYFKLIGSKYWKRRNVFQLEPEFILGNSRQILKTESIGTLLAKRYKRWKDKKLVGFWSFISPSLLVTDLELIKRILVRDFNHFMDRRVVTNEKRDPLTGHLITLKGTKWRNLRVKLTPTFTSGKMKMMFPVMVDCANLLKKYLSSASQAGDIIEFKEVFSRFSTDVISSCAFGIESNCINNPNAEFRVFGKKLLEPGFSLVRAVPKDISDFFINAVKDTMDHREANNIKRNDFMDLLIQLKAKGKIDDVDQDEHQNNTEGSGQVPEEYKFSLHQAAAQAFVFFVAGFETSSTTLSLGFYELALNPKVQEKLQQEIDSMLKKYNQEITYEGLMEMDYLDRFIQETLRKHPPVSTIGRECTKEYDIPEMGVKLEKGTRILISVTGLHYDPEHFPEPEVFNPDRFTPEEKRKRDHFAYLPFGEGPRICIGSRFALLQVKVAIVSILSHFNVAVCSHTPIPLVYNNKSFFLTPATGIPLKLTHRK</sequence>
<evidence type="ECO:0000256" key="10">
    <source>
        <dbReference type="ARBA" id="ARBA00023004"/>
    </source>
</evidence>
<evidence type="ECO:0008006" key="18">
    <source>
        <dbReference type="Google" id="ProtNLM"/>
    </source>
</evidence>
<dbReference type="InterPro" id="IPR050476">
    <property type="entry name" value="Insect_CytP450_Detox"/>
</dbReference>
<dbReference type="Proteomes" id="UP001372834">
    <property type="component" value="Unassembled WGS sequence"/>
</dbReference>
<evidence type="ECO:0000313" key="16">
    <source>
        <dbReference type="EMBL" id="KAK6639760.1"/>
    </source>
</evidence>
<evidence type="ECO:0000256" key="2">
    <source>
        <dbReference type="ARBA" id="ARBA00004174"/>
    </source>
</evidence>
<evidence type="ECO:0000256" key="7">
    <source>
        <dbReference type="ARBA" id="ARBA00022824"/>
    </source>
</evidence>
<comment type="similarity">
    <text evidence="4 14">Belongs to the cytochrome P450 family.</text>
</comment>
<keyword evidence="15" id="KW-0812">Transmembrane</keyword>
<dbReference type="FunFam" id="1.10.630.10:FF:000182">
    <property type="entry name" value="Cytochrome P450 3A4"/>
    <property type="match status" value="1"/>
</dbReference>
<evidence type="ECO:0000256" key="9">
    <source>
        <dbReference type="ARBA" id="ARBA00023002"/>
    </source>
</evidence>
<keyword evidence="8" id="KW-0492">Microsome</keyword>
<dbReference type="AlphaFoldDB" id="A0AAN8P6H9"/>
<feature type="transmembrane region" description="Helical" evidence="15">
    <location>
        <begin position="48"/>
        <end position="67"/>
    </location>
</feature>
<dbReference type="InterPro" id="IPR002401">
    <property type="entry name" value="Cyt_P450_E_grp-I"/>
</dbReference>
<keyword evidence="6 13" id="KW-0479">Metal-binding</keyword>
<dbReference type="InterPro" id="IPR036396">
    <property type="entry name" value="Cyt_P450_sf"/>
</dbReference>
<evidence type="ECO:0000256" key="3">
    <source>
        <dbReference type="ARBA" id="ARBA00004406"/>
    </source>
</evidence>
<dbReference type="PRINTS" id="PR00463">
    <property type="entry name" value="EP450I"/>
</dbReference>
<dbReference type="GO" id="GO:0020037">
    <property type="term" value="F:heme binding"/>
    <property type="evidence" value="ECO:0007669"/>
    <property type="project" value="InterPro"/>
</dbReference>
<comment type="caution">
    <text evidence="16">The sequence shown here is derived from an EMBL/GenBank/DDBJ whole genome shotgun (WGS) entry which is preliminary data.</text>
</comment>
<evidence type="ECO:0000256" key="8">
    <source>
        <dbReference type="ARBA" id="ARBA00022848"/>
    </source>
</evidence>
<name>A0AAN8P6H9_POLSC</name>
<dbReference type="GO" id="GO:0005506">
    <property type="term" value="F:iron ion binding"/>
    <property type="evidence" value="ECO:0007669"/>
    <property type="project" value="InterPro"/>
</dbReference>
<evidence type="ECO:0000256" key="1">
    <source>
        <dbReference type="ARBA" id="ARBA00001971"/>
    </source>
</evidence>